<dbReference type="AlphaFoldDB" id="A0ABC8TXY5"/>
<evidence type="ECO:0000313" key="3">
    <source>
        <dbReference type="EMBL" id="CAK9173757.1"/>
    </source>
</evidence>
<gene>
    <name evidence="3" type="ORF">ILEXP_LOCUS43488</name>
</gene>
<accession>A0ABC8TXY5</accession>
<evidence type="ECO:0000313" key="4">
    <source>
        <dbReference type="Proteomes" id="UP001642360"/>
    </source>
</evidence>
<protein>
    <submittedName>
        <fullName evidence="3">Uncharacterized protein</fullName>
    </submittedName>
</protein>
<dbReference type="EMBL" id="CAUOFW020006203">
    <property type="protein sequence ID" value="CAK9173757.1"/>
    <property type="molecule type" value="Genomic_DNA"/>
</dbReference>
<dbReference type="InterPro" id="IPR051504">
    <property type="entry name" value="Plant_metabolite_acyltrans"/>
</dbReference>
<reference evidence="3 4" key="1">
    <citation type="submission" date="2024-02" db="EMBL/GenBank/DDBJ databases">
        <authorList>
            <person name="Vignale AGUSTIN F."/>
            <person name="Sosa J E."/>
            <person name="Modenutti C."/>
        </authorList>
    </citation>
    <scope>NUCLEOTIDE SEQUENCE [LARGE SCALE GENOMIC DNA]</scope>
</reference>
<keyword evidence="2" id="KW-0012">Acyltransferase</keyword>
<evidence type="ECO:0000256" key="1">
    <source>
        <dbReference type="ARBA" id="ARBA00022679"/>
    </source>
</evidence>
<name>A0ABC8TXY5_9AQUA</name>
<dbReference type="InterPro" id="IPR023213">
    <property type="entry name" value="CAT-like_dom_sf"/>
</dbReference>
<comment type="caution">
    <text evidence="3">The sequence shown here is derived from an EMBL/GenBank/DDBJ whole genome shotgun (WGS) entry which is preliminary data.</text>
</comment>
<proteinExistence type="predicted"/>
<dbReference type="GO" id="GO:0016747">
    <property type="term" value="F:acyltransferase activity, transferring groups other than amino-acyl groups"/>
    <property type="evidence" value="ECO:0007669"/>
    <property type="project" value="UniProtKB-ARBA"/>
</dbReference>
<keyword evidence="1" id="KW-0808">Transferase</keyword>
<dbReference type="Proteomes" id="UP001642360">
    <property type="component" value="Unassembled WGS sequence"/>
</dbReference>
<sequence length="459" mass="51288">MMKVLEDCRVAPPPGTVAGKSLPLTFFDLPWLHFPLIHRVMFYEFPHSKTHFIESVIPKLKHSASLTLKHFFPLAGNLIVPSNSSKPEMRYVNGDSVSLIFAESRGDFDYLSGDHARNADEFHPLVPQMPEVIYESGTAIAPLLALQVTLFPDVGLCFGLIFHHVIADASTLMNFLNSWASIFKSGGDEDLLKDGILPLYERSVIKDPKGLEEIYWGQLKDTKFEVPPYQFLPTNKVRATFVMRREVIQKLKKLVSDQRPSLSYVSTVTTTCAFVWICMVKSRLGNGEDIGEDDWDLFVLNVDCRARWNPPLPVNYFGNCITPIFIKGKSTQLIGDEGFLTAAGLIGEGIHNRLHNEEGVMKDMENWVSEFQALVSELLRKQTIDRAAGVAGSPKLGFYGVDFGWGRPKKIEIISIDVNGAFSVMESRDSEGGVEVGVSLPKIKLDAFVTIFEDSLQNI</sequence>
<dbReference type="Pfam" id="PF02458">
    <property type="entry name" value="Transferase"/>
    <property type="match status" value="1"/>
</dbReference>
<dbReference type="PANTHER" id="PTHR31625">
    <property type="match status" value="1"/>
</dbReference>
<organism evidence="3 4">
    <name type="scientific">Ilex paraguariensis</name>
    <name type="common">yerba mate</name>
    <dbReference type="NCBI Taxonomy" id="185542"/>
    <lineage>
        <taxon>Eukaryota</taxon>
        <taxon>Viridiplantae</taxon>
        <taxon>Streptophyta</taxon>
        <taxon>Embryophyta</taxon>
        <taxon>Tracheophyta</taxon>
        <taxon>Spermatophyta</taxon>
        <taxon>Magnoliopsida</taxon>
        <taxon>eudicotyledons</taxon>
        <taxon>Gunneridae</taxon>
        <taxon>Pentapetalae</taxon>
        <taxon>asterids</taxon>
        <taxon>campanulids</taxon>
        <taxon>Aquifoliales</taxon>
        <taxon>Aquifoliaceae</taxon>
        <taxon>Ilex</taxon>
    </lineage>
</organism>
<evidence type="ECO:0000256" key="2">
    <source>
        <dbReference type="ARBA" id="ARBA00023315"/>
    </source>
</evidence>
<dbReference type="Gene3D" id="3.30.559.10">
    <property type="entry name" value="Chloramphenicol acetyltransferase-like domain"/>
    <property type="match status" value="2"/>
</dbReference>
<keyword evidence="4" id="KW-1185">Reference proteome</keyword>